<comment type="caution">
    <text evidence="2">The sequence shown here is derived from an EMBL/GenBank/DDBJ whole genome shotgun (WGS) entry which is preliminary data.</text>
</comment>
<proteinExistence type="predicted"/>
<reference evidence="2 3" key="1">
    <citation type="submission" date="2012-01" db="EMBL/GenBank/DDBJ databases">
        <title>The Genome Sequence of Odoribacter laneus YIT 12061.</title>
        <authorList>
            <consortium name="The Broad Institute Genome Sequencing Platform"/>
            <person name="Earl A."/>
            <person name="Ward D."/>
            <person name="Feldgarden M."/>
            <person name="Gevers D."/>
            <person name="Morotomi M."/>
            <person name="Young S.K."/>
            <person name="Zeng Q."/>
            <person name="Gargeya S."/>
            <person name="Fitzgerald M."/>
            <person name="Haas B."/>
            <person name="Abouelleil A."/>
            <person name="Alvarado L."/>
            <person name="Arachchi H.M."/>
            <person name="Berlin A."/>
            <person name="Chapman S.B."/>
            <person name="Gearin G."/>
            <person name="Goldberg J."/>
            <person name="Griggs A."/>
            <person name="Gujja S."/>
            <person name="Hansen M."/>
            <person name="Heiman D."/>
            <person name="Howarth C."/>
            <person name="Larimer J."/>
            <person name="Lui A."/>
            <person name="MacDonald P.J.P."/>
            <person name="McCowen C."/>
            <person name="Montmayeur A."/>
            <person name="Murphy C."/>
            <person name="Neiman D."/>
            <person name="Pearson M."/>
            <person name="Priest M."/>
            <person name="Roberts A."/>
            <person name="Saif S."/>
            <person name="Shea T."/>
            <person name="Sisk P."/>
            <person name="Stolte C."/>
            <person name="Sykes S."/>
            <person name="Wortman J."/>
            <person name="Nusbaum C."/>
            <person name="Birren B."/>
        </authorList>
    </citation>
    <scope>NUCLEOTIDE SEQUENCE [LARGE SCALE GENOMIC DNA]</scope>
    <source>
        <strain evidence="2 3">YIT 12061</strain>
    </source>
</reference>
<name>H1DK24_9BACT</name>
<dbReference type="Pfam" id="PF11396">
    <property type="entry name" value="PepSY_like"/>
    <property type="match status" value="2"/>
</dbReference>
<sequence length="275" mass="31492">MKTKVIIFMLFGIAGLILTGCNNKKQYRPDANIVSAMNAKYPKATKIEWEKKHNYEVAEYYENGVSSKAWFDKNGKWVMTDSDLKYSGLPGAIRNTFEKSMYGNWKKGDVDKIERYGMQPVYVIEVEKEGQDVDLYYTANGMLVKTVKDGDRGHDSDFMPLEPAVRDNIMRKYPDASVIEMTDKRGKRYVDILDNGRVKEVVFDNDNWVSTSWNVDKADVPSAVMTALRGSEYKNYTIDDITFYESADHSYYQIKMNEGSKEKKINVDASGKIVS</sequence>
<feature type="domain" description="Putative beta-lactamase-inhibitor-like PepSY-like" evidence="1">
    <location>
        <begin position="62"/>
        <end position="144"/>
    </location>
</feature>
<evidence type="ECO:0000313" key="3">
    <source>
        <dbReference type="Proteomes" id="UP000004892"/>
    </source>
</evidence>
<dbReference type="EMBL" id="ADMC01000028">
    <property type="protein sequence ID" value="EHP45638.1"/>
    <property type="molecule type" value="Genomic_DNA"/>
</dbReference>
<dbReference type="AlphaFoldDB" id="H1DK24"/>
<keyword evidence="3" id="KW-1185">Reference proteome</keyword>
<dbReference type="InterPro" id="IPR021533">
    <property type="entry name" value="PepSY-like"/>
</dbReference>
<dbReference type="RefSeq" id="WP_009137754.1">
    <property type="nucleotide sequence ID" value="NZ_JH594597.1"/>
</dbReference>
<evidence type="ECO:0000259" key="1">
    <source>
        <dbReference type="Pfam" id="PF11396"/>
    </source>
</evidence>
<feature type="domain" description="Putative beta-lactamase-inhibitor-like PepSY-like" evidence="1">
    <location>
        <begin position="188"/>
        <end position="273"/>
    </location>
</feature>
<dbReference type="PATRIC" id="fig|742817.3.peg.2794"/>
<dbReference type="GeneID" id="98070145"/>
<dbReference type="Proteomes" id="UP000004892">
    <property type="component" value="Unassembled WGS sequence"/>
</dbReference>
<accession>H1DK24</accession>
<protein>
    <recommendedName>
        <fullName evidence="1">Putative beta-lactamase-inhibitor-like PepSY-like domain-containing protein</fullName>
    </recommendedName>
</protein>
<dbReference type="STRING" id="742817.HMPREF9449_02610"/>
<dbReference type="eggNOG" id="ENOG502ZTA0">
    <property type="taxonomic scope" value="Bacteria"/>
</dbReference>
<dbReference type="Gene3D" id="3.10.450.360">
    <property type="match status" value="2"/>
</dbReference>
<organism evidence="2 3">
    <name type="scientific">Odoribacter laneus YIT 12061</name>
    <dbReference type="NCBI Taxonomy" id="742817"/>
    <lineage>
        <taxon>Bacteria</taxon>
        <taxon>Pseudomonadati</taxon>
        <taxon>Bacteroidota</taxon>
        <taxon>Bacteroidia</taxon>
        <taxon>Bacteroidales</taxon>
        <taxon>Odoribacteraceae</taxon>
        <taxon>Odoribacter</taxon>
    </lineage>
</organism>
<evidence type="ECO:0000313" key="2">
    <source>
        <dbReference type="EMBL" id="EHP45638.1"/>
    </source>
</evidence>
<dbReference type="PROSITE" id="PS51257">
    <property type="entry name" value="PROKAR_LIPOPROTEIN"/>
    <property type="match status" value="1"/>
</dbReference>
<dbReference type="HOGENOM" id="CLU_048234_0_0_10"/>
<dbReference type="SUPFAM" id="SSF160574">
    <property type="entry name" value="BT0923-like"/>
    <property type="match status" value="2"/>
</dbReference>
<gene>
    <name evidence="2" type="ORF">HMPREF9449_02610</name>
</gene>